<dbReference type="GO" id="GO:0005576">
    <property type="term" value="C:extracellular region"/>
    <property type="evidence" value="ECO:0007669"/>
    <property type="project" value="UniProtKB-ARBA"/>
</dbReference>
<keyword evidence="3" id="KW-1280">Immunoglobulin</keyword>
<dbReference type="InterPro" id="IPR007110">
    <property type="entry name" value="Ig-like_dom"/>
</dbReference>
<name>A0A672K7F2_SINGR</name>
<dbReference type="PANTHER" id="PTHR23266">
    <property type="entry name" value="IMMUNOGLOBULIN HEAVY CHAIN"/>
    <property type="match status" value="1"/>
</dbReference>
<dbReference type="AlphaFoldDB" id="A0A672K7F2"/>
<keyword evidence="7" id="KW-1185">Reference proteome</keyword>
<evidence type="ECO:0000313" key="7">
    <source>
        <dbReference type="Proteomes" id="UP000472262"/>
    </source>
</evidence>
<keyword evidence="4" id="KW-1133">Transmembrane helix</keyword>
<keyword evidence="2" id="KW-1064">Adaptive immunity</keyword>
<evidence type="ECO:0000259" key="5">
    <source>
        <dbReference type="PROSITE" id="PS50835"/>
    </source>
</evidence>
<reference evidence="6" key="2">
    <citation type="submission" date="2025-09" db="UniProtKB">
        <authorList>
            <consortium name="Ensembl"/>
        </authorList>
    </citation>
    <scope>IDENTIFICATION</scope>
</reference>
<dbReference type="SUPFAM" id="SSF48726">
    <property type="entry name" value="Immunoglobulin"/>
    <property type="match status" value="1"/>
</dbReference>
<organism evidence="6 7">
    <name type="scientific">Sinocyclocheilus grahami</name>
    <name type="common">Dianchi golden-line fish</name>
    <name type="synonym">Barbus grahami</name>
    <dbReference type="NCBI Taxonomy" id="75366"/>
    <lineage>
        <taxon>Eukaryota</taxon>
        <taxon>Metazoa</taxon>
        <taxon>Chordata</taxon>
        <taxon>Craniata</taxon>
        <taxon>Vertebrata</taxon>
        <taxon>Euteleostomi</taxon>
        <taxon>Actinopterygii</taxon>
        <taxon>Neopterygii</taxon>
        <taxon>Teleostei</taxon>
        <taxon>Ostariophysi</taxon>
        <taxon>Cypriniformes</taxon>
        <taxon>Cyprinidae</taxon>
        <taxon>Cyprininae</taxon>
        <taxon>Sinocyclocheilus</taxon>
    </lineage>
</organism>
<feature type="domain" description="Ig-like" evidence="5">
    <location>
        <begin position="39"/>
        <end position="104"/>
    </location>
</feature>
<dbReference type="InterPro" id="IPR036179">
    <property type="entry name" value="Ig-like_dom_sf"/>
</dbReference>
<dbReference type="GO" id="GO:0019814">
    <property type="term" value="C:immunoglobulin complex"/>
    <property type="evidence" value="ECO:0007669"/>
    <property type="project" value="UniProtKB-KW"/>
</dbReference>
<keyword evidence="1" id="KW-0391">Immunity</keyword>
<reference evidence="6" key="1">
    <citation type="submission" date="2025-08" db="UniProtKB">
        <authorList>
            <consortium name="Ensembl"/>
        </authorList>
    </citation>
    <scope>IDENTIFICATION</scope>
</reference>
<evidence type="ECO:0000256" key="1">
    <source>
        <dbReference type="ARBA" id="ARBA00022859"/>
    </source>
</evidence>
<evidence type="ECO:0000256" key="2">
    <source>
        <dbReference type="ARBA" id="ARBA00023130"/>
    </source>
</evidence>
<dbReference type="InterPro" id="IPR013783">
    <property type="entry name" value="Ig-like_fold"/>
</dbReference>
<dbReference type="InterPro" id="IPR050199">
    <property type="entry name" value="IgHV"/>
</dbReference>
<proteinExistence type="predicted"/>
<evidence type="ECO:0000256" key="3">
    <source>
        <dbReference type="ARBA" id="ARBA00043265"/>
    </source>
</evidence>
<keyword evidence="4" id="KW-0812">Transmembrane</keyword>
<dbReference type="Proteomes" id="UP000472262">
    <property type="component" value="Unassembled WGS sequence"/>
</dbReference>
<accession>A0A672K7F2</accession>
<sequence length="165" mass="18508">MKRSSLFSLVSNHDLFISLVVMLLFLFYFSIGVKGQNLESISSVAEVKPGETLSLSCRGSGFTFGSYMHWVRQQPGKALVWMGRVWSNGQGQDHKTQDSAVYFCARESQYVAMIEKLLESRHTFSLKLQFSSVSVGCSGTRSRLLVTPTVTEYFLLNFSKLKGVI</sequence>
<protein>
    <recommendedName>
        <fullName evidence="5">Ig-like domain-containing protein</fullName>
    </recommendedName>
</protein>
<dbReference type="InParanoid" id="A0A672K7F2"/>
<dbReference type="SMART" id="SM00406">
    <property type="entry name" value="IGv"/>
    <property type="match status" value="1"/>
</dbReference>
<dbReference type="InterPro" id="IPR013106">
    <property type="entry name" value="Ig_V-set"/>
</dbReference>
<dbReference type="Gene3D" id="2.60.40.10">
    <property type="entry name" value="Immunoglobulins"/>
    <property type="match status" value="1"/>
</dbReference>
<evidence type="ECO:0000256" key="4">
    <source>
        <dbReference type="SAM" id="Phobius"/>
    </source>
</evidence>
<dbReference type="GO" id="GO:0002250">
    <property type="term" value="P:adaptive immune response"/>
    <property type="evidence" value="ECO:0007669"/>
    <property type="project" value="UniProtKB-KW"/>
</dbReference>
<feature type="transmembrane region" description="Helical" evidence="4">
    <location>
        <begin position="15"/>
        <end position="33"/>
    </location>
</feature>
<dbReference type="PROSITE" id="PS50835">
    <property type="entry name" value="IG_LIKE"/>
    <property type="match status" value="1"/>
</dbReference>
<keyword evidence="4" id="KW-0472">Membrane</keyword>
<evidence type="ECO:0000313" key="6">
    <source>
        <dbReference type="Ensembl" id="ENSSGRP00000006675.1"/>
    </source>
</evidence>
<dbReference type="Ensembl" id="ENSSGRT00000007283.1">
    <property type="protein sequence ID" value="ENSSGRP00000006675.1"/>
    <property type="gene ID" value="ENSSGRG00000004558.1"/>
</dbReference>